<feature type="domain" description="Sulfatase N-terminal" evidence="1">
    <location>
        <begin position="127"/>
        <end position="197"/>
    </location>
</feature>
<reference evidence="2" key="1">
    <citation type="submission" date="2022-01" db="EMBL/GenBank/DDBJ databases">
        <title>Colwellia maritima, isolated from seawater.</title>
        <authorList>
            <person name="Kristyanto S."/>
            <person name="Jung J."/>
            <person name="Jeon C.O."/>
        </authorList>
    </citation>
    <scope>NUCLEOTIDE SEQUENCE</scope>
    <source>
        <strain evidence="2">MSW7</strain>
    </source>
</reference>
<evidence type="ECO:0000313" key="3">
    <source>
        <dbReference type="Proteomes" id="UP001139646"/>
    </source>
</evidence>
<dbReference type="SUPFAM" id="SSF53649">
    <property type="entry name" value="Alkaline phosphatase-like"/>
    <property type="match status" value="1"/>
</dbReference>
<keyword evidence="3" id="KW-1185">Reference proteome</keyword>
<evidence type="ECO:0000313" key="2">
    <source>
        <dbReference type="EMBL" id="MCI2283929.1"/>
    </source>
</evidence>
<organism evidence="2 3">
    <name type="scientific">Colwellia maritima</name>
    <dbReference type="NCBI Taxonomy" id="2912588"/>
    <lineage>
        <taxon>Bacteria</taxon>
        <taxon>Pseudomonadati</taxon>
        <taxon>Pseudomonadota</taxon>
        <taxon>Gammaproteobacteria</taxon>
        <taxon>Alteromonadales</taxon>
        <taxon>Colwelliaceae</taxon>
        <taxon>Colwellia</taxon>
    </lineage>
</organism>
<protein>
    <submittedName>
        <fullName evidence="2">LTA synthase family protein</fullName>
    </submittedName>
</protein>
<name>A0ABS9X180_9GAMM</name>
<comment type="caution">
    <text evidence="2">The sequence shown here is derived from an EMBL/GenBank/DDBJ whole genome shotgun (WGS) entry which is preliminary data.</text>
</comment>
<evidence type="ECO:0000259" key="1">
    <source>
        <dbReference type="Pfam" id="PF00884"/>
    </source>
</evidence>
<proteinExistence type="predicted"/>
<dbReference type="Gene3D" id="3.40.720.10">
    <property type="entry name" value="Alkaline Phosphatase, subunit A"/>
    <property type="match status" value="1"/>
</dbReference>
<accession>A0ABS9X180</accession>
<dbReference type="RefSeq" id="WP_242286276.1">
    <property type="nucleotide sequence ID" value="NZ_JAKKSL010000002.1"/>
</dbReference>
<dbReference type="InterPro" id="IPR017850">
    <property type="entry name" value="Alkaline_phosphatase_core_sf"/>
</dbReference>
<dbReference type="Pfam" id="PF00884">
    <property type="entry name" value="Sulfatase"/>
    <property type="match status" value="1"/>
</dbReference>
<gene>
    <name evidence="2" type="ORF">L3081_11605</name>
</gene>
<dbReference type="EMBL" id="JAKKSL010000002">
    <property type="protein sequence ID" value="MCI2283929.1"/>
    <property type="molecule type" value="Genomic_DNA"/>
</dbReference>
<dbReference type="InterPro" id="IPR000917">
    <property type="entry name" value="Sulfatase_N"/>
</dbReference>
<sequence>MSVSNKWHFSYPGYSEIFTGIADPKLNSNKKVPNPHMSFIEWLNNQAPFEHKLAAFARPGCVSAIFNVERNKMHVNAGFMPAQGYPLSSEMTLLNSLQKEIPSPWHNVRLDSFTYRYAKDYLLQQKPKVMAISFGETDDFAHDGHYDSYLSSAHQTDKFIEDLWNTIQSTPEYKNKTVLLITTDHGRGSNAEDWQHHASADAVKEYMKNLNTFPNGIVGSENIWFAAIGAGIKAKGQVITQGEVKQKQIAATALTLLGKDPKDFNPNIGSKIKEIF</sequence>
<dbReference type="Proteomes" id="UP001139646">
    <property type="component" value="Unassembled WGS sequence"/>
</dbReference>